<dbReference type="GO" id="GO:0016020">
    <property type="term" value="C:membrane"/>
    <property type="evidence" value="ECO:0007669"/>
    <property type="project" value="TreeGrafter"/>
</dbReference>
<dbReference type="AlphaFoldDB" id="A0A1H2B6G2"/>
<dbReference type="RefSeq" id="WP_091722624.1">
    <property type="nucleotide sequence ID" value="NZ_LT629779.1"/>
</dbReference>
<keyword evidence="1" id="KW-0472">Membrane</keyword>
<dbReference type="GO" id="GO:0047372">
    <property type="term" value="F:monoacylglycerol lipase activity"/>
    <property type="evidence" value="ECO:0007669"/>
    <property type="project" value="TreeGrafter"/>
</dbReference>
<gene>
    <name evidence="3" type="ORF">SAMN04489743_3456</name>
</gene>
<accession>A0A1H2B6G2</accession>
<dbReference type="EMBL" id="LT629779">
    <property type="protein sequence ID" value="SDT53677.1"/>
    <property type="molecule type" value="Genomic_DNA"/>
</dbReference>
<dbReference type="SUPFAM" id="SSF53474">
    <property type="entry name" value="alpha/beta-Hydrolases"/>
    <property type="match status" value="1"/>
</dbReference>
<dbReference type="OrthoDB" id="7185741at2"/>
<evidence type="ECO:0000259" key="2">
    <source>
        <dbReference type="Pfam" id="PF12697"/>
    </source>
</evidence>
<organism evidence="3 4">
    <name type="scientific">Pseudarthrobacter equi</name>
    <dbReference type="NCBI Taxonomy" id="728066"/>
    <lineage>
        <taxon>Bacteria</taxon>
        <taxon>Bacillati</taxon>
        <taxon>Actinomycetota</taxon>
        <taxon>Actinomycetes</taxon>
        <taxon>Micrococcales</taxon>
        <taxon>Micrococcaceae</taxon>
        <taxon>Pseudarthrobacter</taxon>
    </lineage>
</organism>
<feature type="transmembrane region" description="Helical" evidence="1">
    <location>
        <begin position="23"/>
        <end position="44"/>
    </location>
</feature>
<keyword evidence="4" id="KW-1185">Reference proteome</keyword>
<reference evidence="4" key="1">
    <citation type="submission" date="2016-10" db="EMBL/GenBank/DDBJ databases">
        <authorList>
            <person name="Varghese N."/>
            <person name="Submissions S."/>
        </authorList>
    </citation>
    <scope>NUCLEOTIDE SEQUENCE [LARGE SCALE GENOMIC DNA]</scope>
    <source>
        <strain evidence="4">IMMIB L-1606</strain>
    </source>
</reference>
<dbReference type="PANTHER" id="PTHR43798:SF33">
    <property type="entry name" value="HYDROLASE, PUTATIVE (AFU_ORTHOLOGUE AFUA_2G14860)-RELATED"/>
    <property type="match status" value="1"/>
</dbReference>
<proteinExistence type="predicted"/>
<dbReference type="PANTHER" id="PTHR43798">
    <property type="entry name" value="MONOACYLGLYCEROL LIPASE"/>
    <property type="match status" value="1"/>
</dbReference>
<dbReference type="Proteomes" id="UP000198751">
    <property type="component" value="Chromosome I"/>
</dbReference>
<keyword evidence="1" id="KW-0812">Transmembrane</keyword>
<name>A0A1H2B6G2_9MICC</name>
<dbReference type="InterPro" id="IPR050266">
    <property type="entry name" value="AB_hydrolase_sf"/>
</dbReference>
<dbReference type="GO" id="GO:0046464">
    <property type="term" value="P:acylglycerol catabolic process"/>
    <property type="evidence" value="ECO:0007669"/>
    <property type="project" value="TreeGrafter"/>
</dbReference>
<sequence length="329" mass="35688">MFRLREATDAGLRKKPRRRLRRAGFVLLAVVGLVLASTLLNLFLESRERATVQPYGERVAVAGGNLNVVRNGQQGQAIVLLSGLGTPAPGLDFQPLVRELNGFDVTVVEGFGYGYSDPEAGPRSNENISNELHQALESLQVPRPYVLAGHSISGFYLLDYANRYRSEVAAVIGIDASIPKPGDGPVPEPEPGINWARAVSATGLLRAVASVAPAVVDPGSSAFTEDELKRMRMMWSWNFGNPAVEDETARIANNAEALRGVTYPDDLPVLAFVADEKTDQTAEKVSAAENLLQNVRRHQVLPLEGGHYLHWTQAPRMAEAIRAFLGQSG</sequence>
<keyword evidence="1" id="KW-1133">Transmembrane helix</keyword>
<protein>
    <submittedName>
        <fullName evidence="3">Pimeloyl-ACP methyl ester carboxylesterase</fullName>
    </submittedName>
</protein>
<evidence type="ECO:0000256" key="1">
    <source>
        <dbReference type="SAM" id="Phobius"/>
    </source>
</evidence>
<evidence type="ECO:0000313" key="4">
    <source>
        <dbReference type="Proteomes" id="UP000198751"/>
    </source>
</evidence>
<dbReference type="InterPro" id="IPR000073">
    <property type="entry name" value="AB_hydrolase_1"/>
</dbReference>
<evidence type="ECO:0000313" key="3">
    <source>
        <dbReference type="EMBL" id="SDT53677.1"/>
    </source>
</evidence>
<dbReference type="InterPro" id="IPR029058">
    <property type="entry name" value="AB_hydrolase_fold"/>
</dbReference>
<dbReference type="Pfam" id="PF12697">
    <property type="entry name" value="Abhydrolase_6"/>
    <property type="match status" value="1"/>
</dbReference>
<dbReference type="Gene3D" id="3.40.50.1820">
    <property type="entry name" value="alpha/beta hydrolase"/>
    <property type="match status" value="1"/>
</dbReference>
<feature type="domain" description="AB hydrolase-1" evidence="2">
    <location>
        <begin position="78"/>
        <end position="319"/>
    </location>
</feature>